<dbReference type="SMART" id="SM00848">
    <property type="entry name" value="Inhibitor_I29"/>
    <property type="match status" value="1"/>
</dbReference>
<evidence type="ECO:0000313" key="11">
    <source>
        <dbReference type="Proteomes" id="UP001190926"/>
    </source>
</evidence>
<keyword evidence="11" id="KW-1185">Reference proteome</keyword>
<evidence type="ECO:0000256" key="5">
    <source>
        <dbReference type="ARBA" id="ARBA00022807"/>
    </source>
</evidence>
<keyword evidence="4" id="KW-0378">Hydrolase</keyword>
<evidence type="ECO:0000256" key="3">
    <source>
        <dbReference type="ARBA" id="ARBA00022729"/>
    </source>
</evidence>
<feature type="signal peptide" evidence="7">
    <location>
        <begin position="1"/>
        <end position="27"/>
    </location>
</feature>
<keyword evidence="6" id="KW-1015">Disulfide bond</keyword>
<dbReference type="SUPFAM" id="SSF54001">
    <property type="entry name" value="Cysteine proteinases"/>
    <property type="match status" value="1"/>
</dbReference>
<dbReference type="PANTHER" id="PTHR12411">
    <property type="entry name" value="CYSTEINE PROTEASE FAMILY C1-RELATED"/>
    <property type="match status" value="1"/>
</dbReference>
<dbReference type="Pfam" id="PF08246">
    <property type="entry name" value="Inhibitor_I29"/>
    <property type="match status" value="1"/>
</dbReference>
<dbReference type="Gene3D" id="3.90.70.10">
    <property type="entry name" value="Cysteine proteinases"/>
    <property type="match status" value="1"/>
</dbReference>
<evidence type="ECO:0000256" key="4">
    <source>
        <dbReference type="ARBA" id="ARBA00022801"/>
    </source>
</evidence>
<dbReference type="PROSITE" id="PS00139">
    <property type="entry name" value="THIOL_PROTEASE_CYS"/>
    <property type="match status" value="1"/>
</dbReference>
<dbReference type="InterPro" id="IPR039417">
    <property type="entry name" value="Peptidase_C1A_papain-like"/>
</dbReference>
<evidence type="ECO:0000256" key="2">
    <source>
        <dbReference type="ARBA" id="ARBA00022670"/>
    </source>
</evidence>
<evidence type="ECO:0000256" key="6">
    <source>
        <dbReference type="ARBA" id="ARBA00023157"/>
    </source>
</evidence>
<keyword evidence="5" id="KW-0788">Thiol protease</keyword>
<evidence type="ECO:0000313" key="10">
    <source>
        <dbReference type="EMBL" id="KAH6833889.1"/>
    </source>
</evidence>
<name>A0AAD4PB86_PERFH</name>
<evidence type="ECO:0000259" key="8">
    <source>
        <dbReference type="SMART" id="SM00645"/>
    </source>
</evidence>
<dbReference type="CDD" id="cd02248">
    <property type="entry name" value="Peptidase_C1A"/>
    <property type="match status" value="1"/>
</dbReference>
<dbReference type="EMBL" id="SDAM02000054">
    <property type="protein sequence ID" value="KAH6833889.1"/>
    <property type="molecule type" value="Genomic_DNA"/>
</dbReference>
<evidence type="ECO:0000256" key="1">
    <source>
        <dbReference type="ARBA" id="ARBA00008455"/>
    </source>
</evidence>
<dbReference type="SMART" id="SM00645">
    <property type="entry name" value="Pept_C1"/>
    <property type="match status" value="1"/>
</dbReference>
<dbReference type="AlphaFoldDB" id="A0AAD4PB86"/>
<evidence type="ECO:0000256" key="7">
    <source>
        <dbReference type="SAM" id="SignalP"/>
    </source>
</evidence>
<keyword evidence="3 7" id="KW-0732">Signal</keyword>
<protein>
    <submittedName>
        <fullName evidence="10">Cysteine proteinases superfamily protein</fullName>
    </submittedName>
</protein>
<dbReference type="InterPro" id="IPR000668">
    <property type="entry name" value="Peptidase_C1A_C"/>
</dbReference>
<evidence type="ECO:0000259" key="9">
    <source>
        <dbReference type="SMART" id="SM00848"/>
    </source>
</evidence>
<dbReference type="InterPro" id="IPR038765">
    <property type="entry name" value="Papain-like_cys_pep_sf"/>
</dbReference>
<dbReference type="InterPro" id="IPR013201">
    <property type="entry name" value="Prot_inhib_I29"/>
</dbReference>
<sequence>MKSTSAVTRNYLLAIVLTCILCVSSNADLQKAENKTGLMEKRYRGWLERYNKRYDNKHEWNRRFGIYLTNLEFIEYINAQKLPYKLTDNQFADMTNHEFQTAYLGYRRHKQPRKQHNDAYRNSTVPSSIDWRKKGAVTPIKNQGKCGSCWAFSATAAVEGLHKIKTGKLLSLSPQELVDCDFGIDNLGCSGGFMEKAYEFMILTGGITTETDYPYKGIQGICDIRAITKKAARITGYVQIPAGDEKAIQAAVANQPVTVAIDGGGLEFQLYSSGVFTGSCGKSLNHGVVIVGYGVQKGVKYWLVKNSWASHWGEKGYIKMMRDSSDNGGICGIAMEASYPVKYF</sequence>
<dbReference type="InterPro" id="IPR013128">
    <property type="entry name" value="Peptidase_C1A"/>
</dbReference>
<dbReference type="Proteomes" id="UP001190926">
    <property type="component" value="Unassembled WGS sequence"/>
</dbReference>
<dbReference type="FunFam" id="3.90.70.10:FF:000067">
    <property type="entry name" value="Senescence-specific cysteine protease"/>
    <property type="match status" value="1"/>
</dbReference>
<feature type="chain" id="PRO_5042143868" evidence="7">
    <location>
        <begin position="28"/>
        <end position="344"/>
    </location>
</feature>
<dbReference type="InterPro" id="IPR025661">
    <property type="entry name" value="Pept_asp_AS"/>
</dbReference>
<reference evidence="10 11" key="1">
    <citation type="journal article" date="2021" name="Nat. Commun.">
        <title>Incipient diploidization of the medicinal plant Perilla within 10,000 years.</title>
        <authorList>
            <person name="Zhang Y."/>
            <person name="Shen Q."/>
            <person name="Leng L."/>
            <person name="Zhang D."/>
            <person name="Chen S."/>
            <person name="Shi Y."/>
            <person name="Ning Z."/>
            <person name="Chen S."/>
        </authorList>
    </citation>
    <scope>NUCLEOTIDE SEQUENCE [LARGE SCALE GENOMIC DNA]</scope>
    <source>
        <strain evidence="11">cv. PC099</strain>
    </source>
</reference>
<dbReference type="Pfam" id="PF00112">
    <property type="entry name" value="Peptidase_C1"/>
    <property type="match status" value="1"/>
</dbReference>
<gene>
    <name evidence="10" type="ORF">C2S53_004871</name>
</gene>
<dbReference type="PRINTS" id="PR00705">
    <property type="entry name" value="PAPAIN"/>
</dbReference>
<dbReference type="InterPro" id="IPR025660">
    <property type="entry name" value="Pept_his_AS"/>
</dbReference>
<dbReference type="PROSITE" id="PS00640">
    <property type="entry name" value="THIOL_PROTEASE_ASN"/>
    <property type="match status" value="1"/>
</dbReference>
<dbReference type="PROSITE" id="PS00639">
    <property type="entry name" value="THIOL_PROTEASE_HIS"/>
    <property type="match status" value="1"/>
</dbReference>
<feature type="domain" description="Peptidase C1A papain C-terminal" evidence="8">
    <location>
        <begin position="125"/>
        <end position="341"/>
    </location>
</feature>
<organism evidence="10 11">
    <name type="scientific">Perilla frutescens var. hirtella</name>
    <name type="common">Perilla citriodora</name>
    <name type="synonym">Perilla setoyensis</name>
    <dbReference type="NCBI Taxonomy" id="608512"/>
    <lineage>
        <taxon>Eukaryota</taxon>
        <taxon>Viridiplantae</taxon>
        <taxon>Streptophyta</taxon>
        <taxon>Embryophyta</taxon>
        <taxon>Tracheophyta</taxon>
        <taxon>Spermatophyta</taxon>
        <taxon>Magnoliopsida</taxon>
        <taxon>eudicotyledons</taxon>
        <taxon>Gunneridae</taxon>
        <taxon>Pentapetalae</taxon>
        <taxon>asterids</taxon>
        <taxon>lamiids</taxon>
        <taxon>Lamiales</taxon>
        <taxon>Lamiaceae</taxon>
        <taxon>Nepetoideae</taxon>
        <taxon>Elsholtzieae</taxon>
        <taxon>Perilla</taxon>
    </lineage>
</organism>
<dbReference type="InterPro" id="IPR000169">
    <property type="entry name" value="Pept_cys_AS"/>
</dbReference>
<dbReference type="GO" id="GO:0006508">
    <property type="term" value="P:proteolysis"/>
    <property type="evidence" value="ECO:0007669"/>
    <property type="project" value="UniProtKB-KW"/>
</dbReference>
<dbReference type="GO" id="GO:0008234">
    <property type="term" value="F:cysteine-type peptidase activity"/>
    <property type="evidence" value="ECO:0007669"/>
    <property type="project" value="UniProtKB-KW"/>
</dbReference>
<comment type="caution">
    <text evidence="10">The sequence shown here is derived from an EMBL/GenBank/DDBJ whole genome shotgun (WGS) entry which is preliminary data.</text>
</comment>
<feature type="domain" description="Cathepsin propeptide inhibitor" evidence="9">
    <location>
        <begin position="43"/>
        <end position="99"/>
    </location>
</feature>
<keyword evidence="2" id="KW-0645">Protease</keyword>
<proteinExistence type="inferred from homology"/>
<accession>A0AAD4PB86</accession>
<comment type="similarity">
    <text evidence="1">Belongs to the peptidase C1 family.</text>
</comment>